<reference evidence="2 3" key="1">
    <citation type="submission" date="2020-08" db="EMBL/GenBank/DDBJ databases">
        <title>Sequencing the genomes of 1000 actinobacteria strains.</title>
        <authorList>
            <person name="Klenk H.-P."/>
        </authorList>
    </citation>
    <scope>NUCLEOTIDE SEQUENCE [LARGE SCALE GENOMIC DNA]</scope>
    <source>
        <strain evidence="2 3">DSM 45486</strain>
    </source>
</reference>
<evidence type="ECO:0000313" key="3">
    <source>
        <dbReference type="Proteomes" id="UP000552097"/>
    </source>
</evidence>
<gene>
    <name evidence="2" type="ORF">F4560_007085</name>
</gene>
<dbReference type="AlphaFoldDB" id="A0A7W9HRT3"/>
<accession>A0A7W9HRT3</accession>
<protein>
    <recommendedName>
        <fullName evidence="1">DUF397 domain-containing protein</fullName>
    </recommendedName>
</protein>
<dbReference type="Proteomes" id="UP000552097">
    <property type="component" value="Unassembled WGS sequence"/>
</dbReference>
<dbReference type="EMBL" id="JACHMO010000001">
    <property type="protein sequence ID" value="MBB5807317.1"/>
    <property type="molecule type" value="Genomic_DNA"/>
</dbReference>
<organism evidence="2 3">
    <name type="scientific">Saccharothrix ecbatanensis</name>
    <dbReference type="NCBI Taxonomy" id="1105145"/>
    <lineage>
        <taxon>Bacteria</taxon>
        <taxon>Bacillati</taxon>
        <taxon>Actinomycetota</taxon>
        <taxon>Actinomycetes</taxon>
        <taxon>Pseudonocardiales</taxon>
        <taxon>Pseudonocardiaceae</taxon>
        <taxon>Saccharothrix</taxon>
    </lineage>
</organism>
<name>A0A7W9HRT3_9PSEU</name>
<comment type="caution">
    <text evidence="2">The sequence shown here is derived from an EMBL/GenBank/DDBJ whole genome shotgun (WGS) entry which is preliminary data.</text>
</comment>
<evidence type="ECO:0000313" key="2">
    <source>
        <dbReference type="EMBL" id="MBB5807317.1"/>
    </source>
</evidence>
<evidence type="ECO:0000259" key="1">
    <source>
        <dbReference type="Pfam" id="PF04149"/>
    </source>
</evidence>
<dbReference type="InterPro" id="IPR007278">
    <property type="entry name" value="DUF397"/>
</dbReference>
<proteinExistence type="predicted"/>
<dbReference type="RefSeq" id="WP_184929575.1">
    <property type="nucleotide sequence ID" value="NZ_JACHMO010000001.1"/>
</dbReference>
<sequence>MKYRWRKSSYSEAQNGCVEIGSSPTVVGVRDSKLGDASPVLSFSPKAFRAFLATR</sequence>
<feature type="domain" description="DUF397" evidence="1">
    <location>
        <begin position="4"/>
        <end position="53"/>
    </location>
</feature>
<dbReference type="Pfam" id="PF04149">
    <property type="entry name" value="DUF397"/>
    <property type="match status" value="1"/>
</dbReference>
<keyword evidence="3" id="KW-1185">Reference proteome</keyword>